<gene>
    <name evidence="6" type="ORF">D0Z07_6083</name>
</gene>
<dbReference type="OrthoDB" id="422086at2759"/>
<feature type="transmembrane region" description="Helical" evidence="5">
    <location>
        <begin position="149"/>
        <end position="176"/>
    </location>
</feature>
<evidence type="ECO:0000256" key="2">
    <source>
        <dbReference type="ARBA" id="ARBA00022692"/>
    </source>
</evidence>
<accession>A0A9P6VFJ4</accession>
<organism evidence="6 7">
    <name type="scientific">Hyphodiscus hymeniophilus</name>
    <dbReference type="NCBI Taxonomy" id="353542"/>
    <lineage>
        <taxon>Eukaryota</taxon>
        <taxon>Fungi</taxon>
        <taxon>Dikarya</taxon>
        <taxon>Ascomycota</taxon>
        <taxon>Pezizomycotina</taxon>
        <taxon>Leotiomycetes</taxon>
        <taxon>Helotiales</taxon>
        <taxon>Hyphodiscaceae</taxon>
        <taxon>Hyphodiscus</taxon>
    </lineage>
</organism>
<keyword evidence="7" id="KW-1185">Reference proteome</keyword>
<reference evidence="6" key="1">
    <citation type="submission" date="2019-07" db="EMBL/GenBank/DDBJ databases">
        <title>Hyphodiscus hymeniophilus genome sequencing and assembly.</title>
        <authorList>
            <person name="Kramer G."/>
            <person name="Nodwell J."/>
        </authorList>
    </citation>
    <scope>NUCLEOTIDE SEQUENCE</scope>
    <source>
        <strain evidence="6">ATCC 34498</strain>
    </source>
</reference>
<comment type="similarity">
    <text evidence="5">Belongs to the class VI-like SAM-binding methyltransferase superfamily. Isoprenylcysteine carboxyl methyltransferase family.</text>
</comment>
<dbReference type="InterPro" id="IPR007269">
    <property type="entry name" value="ICMT_MeTrfase"/>
</dbReference>
<evidence type="ECO:0000256" key="5">
    <source>
        <dbReference type="RuleBase" id="RU362022"/>
    </source>
</evidence>
<keyword evidence="5" id="KW-0256">Endoplasmic reticulum</keyword>
<keyword evidence="5" id="KW-0949">S-adenosyl-L-methionine</keyword>
<dbReference type="PANTHER" id="PTHR12714">
    <property type="entry name" value="PROTEIN-S ISOPRENYLCYSTEINE O-METHYLTRANSFERASE"/>
    <property type="match status" value="1"/>
</dbReference>
<evidence type="ECO:0000256" key="1">
    <source>
        <dbReference type="ARBA" id="ARBA00004141"/>
    </source>
</evidence>
<comment type="caution">
    <text evidence="6">The sequence shown here is derived from an EMBL/GenBank/DDBJ whole genome shotgun (WGS) entry which is preliminary data.</text>
</comment>
<dbReference type="GO" id="GO:0032259">
    <property type="term" value="P:methylation"/>
    <property type="evidence" value="ECO:0007669"/>
    <property type="project" value="UniProtKB-KW"/>
</dbReference>
<evidence type="ECO:0000256" key="3">
    <source>
        <dbReference type="ARBA" id="ARBA00022989"/>
    </source>
</evidence>
<feature type="transmembrane region" description="Helical" evidence="5">
    <location>
        <begin position="6"/>
        <end position="22"/>
    </location>
</feature>
<keyword evidence="3 5" id="KW-1133">Transmembrane helix</keyword>
<dbReference type="Proteomes" id="UP000785200">
    <property type="component" value="Unassembled WGS sequence"/>
</dbReference>
<evidence type="ECO:0000256" key="4">
    <source>
        <dbReference type="ARBA" id="ARBA00023136"/>
    </source>
</evidence>
<feature type="transmembrane region" description="Helical" evidence="5">
    <location>
        <begin position="94"/>
        <end position="115"/>
    </location>
</feature>
<dbReference type="GO" id="GO:0004671">
    <property type="term" value="F:protein C-terminal S-isoprenylcysteine carboxyl O-methyltransferase activity"/>
    <property type="evidence" value="ECO:0007669"/>
    <property type="project" value="UniProtKB-EC"/>
</dbReference>
<comment type="subcellular location">
    <subcellularLocation>
        <location evidence="5">Endoplasmic reticulum membrane</location>
        <topology evidence="5">Multi-pass membrane protein</topology>
    </subcellularLocation>
    <subcellularLocation>
        <location evidence="1">Membrane</location>
        <topology evidence="1">Multi-pass membrane protein</topology>
    </subcellularLocation>
</comment>
<protein>
    <recommendedName>
        <fullName evidence="5">Protein-S-isoprenylcysteine O-methyltransferase</fullName>
        <ecNumber evidence="5">2.1.1.100</ecNumber>
    </recommendedName>
</protein>
<dbReference type="EC" id="2.1.1.100" evidence="5"/>
<keyword evidence="2 5" id="KW-0812">Transmembrane</keyword>
<evidence type="ECO:0000313" key="6">
    <source>
        <dbReference type="EMBL" id="KAG0647001.1"/>
    </source>
</evidence>
<sequence length="236" mass="26377">MDLSLPTLSLATAFLTAIYLIFRSYTPPNPAPPKAKQWKTDTLNSHHQSARKRYGLAILFSSCFYHVLLILFPPTFMSPFCPHPENLSSKLFTWSPYTAFCLILIGAAGPIRLLAYAQLGRDFTFQLARPRGLVKTGLYAYVRHPSYPALFGAHLVAAGLFMRWGGAVGCFGPGWLVRSTVFGVGTDVWALSVMGVMMFGLFGVRVMEEEDMLRSEFGAEYEEYAKRTKRFLPGII</sequence>
<dbReference type="GO" id="GO:0005789">
    <property type="term" value="C:endoplasmic reticulum membrane"/>
    <property type="evidence" value="ECO:0007669"/>
    <property type="project" value="UniProtKB-SubCell"/>
</dbReference>
<feature type="transmembrane region" description="Helical" evidence="5">
    <location>
        <begin position="188"/>
        <end position="207"/>
    </location>
</feature>
<proteinExistence type="inferred from homology"/>
<keyword evidence="4 5" id="KW-0472">Membrane</keyword>
<evidence type="ECO:0000313" key="7">
    <source>
        <dbReference type="Proteomes" id="UP000785200"/>
    </source>
</evidence>
<dbReference type="PANTHER" id="PTHR12714:SF9">
    <property type="entry name" value="PROTEIN-S-ISOPRENYLCYSTEINE O-METHYLTRANSFERASE"/>
    <property type="match status" value="1"/>
</dbReference>
<name>A0A9P6VFJ4_9HELO</name>
<dbReference type="Gene3D" id="1.20.120.1630">
    <property type="match status" value="1"/>
</dbReference>
<feature type="transmembrane region" description="Helical" evidence="5">
    <location>
        <begin position="54"/>
        <end position="74"/>
    </location>
</feature>
<dbReference type="Pfam" id="PF04140">
    <property type="entry name" value="ICMT"/>
    <property type="match status" value="1"/>
</dbReference>
<dbReference type="EMBL" id="VNKQ01000014">
    <property type="protein sequence ID" value="KAG0647001.1"/>
    <property type="molecule type" value="Genomic_DNA"/>
</dbReference>
<dbReference type="AlphaFoldDB" id="A0A9P6VFJ4"/>
<keyword evidence="5 6" id="KW-0808">Transferase</keyword>
<comment type="catalytic activity">
    <reaction evidence="5">
        <text>[protein]-C-terminal S-[(2E,6E)-farnesyl]-L-cysteine + S-adenosyl-L-methionine = [protein]-C-terminal S-[(2E,6E)-farnesyl]-L-cysteine methyl ester + S-adenosyl-L-homocysteine</text>
        <dbReference type="Rhea" id="RHEA:21672"/>
        <dbReference type="Rhea" id="RHEA-COMP:12125"/>
        <dbReference type="Rhea" id="RHEA-COMP:12126"/>
        <dbReference type="ChEBI" id="CHEBI:57856"/>
        <dbReference type="ChEBI" id="CHEBI:59789"/>
        <dbReference type="ChEBI" id="CHEBI:90510"/>
        <dbReference type="ChEBI" id="CHEBI:90511"/>
        <dbReference type="EC" id="2.1.1.100"/>
    </reaction>
</comment>
<keyword evidence="5 6" id="KW-0489">Methyltransferase</keyword>